<keyword evidence="1" id="KW-0812">Transmembrane</keyword>
<evidence type="ECO:0000256" key="1">
    <source>
        <dbReference type="SAM" id="Phobius"/>
    </source>
</evidence>
<feature type="domain" description="Acyltransferase 3" evidence="2">
    <location>
        <begin position="13"/>
        <end position="324"/>
    </location>
</feature>
<keyword evidence="3" id="KW-0012">Acyltransferase</keyword>
<organism evidence="3 4">
    <name type="scientific">Luteolibacter algae</name>
    <dbReference type="NCBI Taxonomy" id="454151"/>
    <lineage>
        <taxon>Bacteria</taxon>
        <taxon>Pseudomonadati</taxon>
        <taxon>Verrucomicrobiota</taxon>
        <taxon>Verrucomicrobiia</taxon>
        <taxon>Verrucomicrobiales</taxon>
        <taxon>Verrucomicrobiaceae</taxon>
        <taxon>Luteolibacter</taxon>
    </lineage>
</organism>
<feature type="transmembrane region" description="Helical" evidence="1">
    <location>
        <begin position="185"/>
        <end position="208"/>
    </location>
</feature>
<feature type="transmembrane region" description="Helical" evidence="1">
    <location>
        <begin position="278"/>
        <end position="295"/>
    </location>
</feature>
<keyword evidence="3" id="KW-0808">Transferase</keyword>
<dbReference type="Proteomes" id="UP001597375">
    <property type="component" value="Unassembled WGS sequence"/>
</dbReference>
<feature type="transmembrane region" description="Helical" evidence="1">
    <location>
        <begin position="307"/>
        <end position="332"/>
    </location>
</feature>
<dbReference type="Pfam" id="PF01757">
    <property type="entry name" value="Acyl_transf_3"/>
    <property type="match status" value="1"/>
</dbReference>
<gene>
    <name evidence="3" type="ORF">ACFSSA_04120</name>
</gene>
<feature type="transmembrane region" description="Helical" evidence="1">
    <location>
        <begin position="163"/>
        <end position="179"/>
    </location>
</feature>
<protein>
    <submittedName>
        <fullName evidence="3">Acyltransferase family protein</fullName>
        <ecNumber evidence="3">2.3.-.-</ecNumber>
    </submittedName>
</protein>
<evidence type="ECO:0000259" key="2">
    <source>
        <dbReference type="Pfam" id="PF01757"/>
    </source>
</evidence>
<proteinExistence type="predicted"/>
<feature type="transmembrane region" description="Helical" evidence="1">
    <location>
        <begin position="239"/>
        <end position="258"/>
    </location>
</feature>
<feature type="transmembrane region" description="Helical" evidence="1">
    <location>
        <begin position="138"/>
        <end position="156"/>
    </location>
</feature>
<dbReference type="PANTHER" id="PTHR23028">
    <property type="entry name" value="ACETYLTRANSFERASE"/>
    <property type="match status" value="1"/>
</dbReference>
<dbReference type="RefSeq" id="WP_386818572.1">
    <property type="nucleotide sequence ID" value="NZ_JBHUIT010000002.1"/>
</dbReference>
<dbReference type="EC" id="2.3.-.-" evidence="3"/>
<dbReference type="PANTHER" id="PTHR23028:SF53">
    <property type="entry name" value="ACYL_TRANSF_3 DOMAIN-CONTAINING PROTEIN"/>
    <property type="match status" value="1"/>
</dbReference>
<name>A0ABW5D780_9BACT</name>
<keyword evidence="4" id="KW-1185">Reference proteome</keyword>
<reference evidence="4" key="1">
    <citation type="journal article" date="2019" name="Int. J. Syst. Evol. Microbiol.">
        <title>The Global Catalogue of Microorganisms (GCM) 10K type strain sequencing project: providing services to taxonomists for standard genome sequencing and annotation.</title>
        <authorList>
            <consortium name="The Broad Institute Genomics Platform"/>
            <consortium name="The Broad Institute Genome Sequencing Center for Infectious Disease"/>
            <person name="Wu L."/>
            <person name="Ma J."/>
        </authorList>
    </citation>
    <scope>NUCLEOTIDE SEQUENCE [LARGE SCALE GENOMIC DNA]</scope>
    <source>
        <strain evidence="4">CGMCC 4.7106</strain>
    </source>
</reference>
<evidence type="ECO:0000313" key="4">
    <source>
        <dbReference type="Proteomes" id="UP001597375"/>
    </source>
</evidence>
<keyword evidence="1" id="KW-1133">Transmembrane helix</keyword>
<dbReference type="GO" id="GO:0016746">
    <property type="term" value="F:acyltransferase activity"/>
    <property type="evidence" value="ECO:0007669"/>
    <property type="project" value="UniProtKB-KW"/>
</dbReference>
<dbReference type="EMBL" id="JBHUIT010000002">
    <property type="protein sequence ID" value="MFD2255854.1"/>
    <property type="molecule type" value="Genomic_DNA"/>
</dbReference>
<accession>A0ABW5D780</accession>
<dbReference type="InterPro" id="IPR002656">
    <property type="entry name" value="Acyl_transf_3_dom"/>
</dbReference>
<feature type="transmembrane region" description="Helical" evidence="1">
    <location>
        <begin position="215"/>
        <end position="233"/>
    </location>
</feature>
<dbReference type="InterPro" id="IPR050879">
    <property type="entry name" value="Acyltransferase_3"/>
</dbReference>
<feature type="transmembrane region" description="Helical" evidence="1">
    <location>
        <begin position="41"/>
        <end position="63"/>
    </location>
</feature>
<evidence type="ECO:0000313" key="3">
    <source>
        <dbReference type="EMBL" id="MFD2255854.1"/>
    </source>
</evidence>
<feature type="transmembrane region" description="Helical" evidence="1">
    <location>
        <begin position="84"/>
        <end position="102"/>
    </location>
</feature>
<keyword evidence="1" id="KW-0472">Membrane</keyword>
<comment type="caution">
    <text evidence="3">The sequence shown here is derived from an EMBL/GenBank/DDBJ whole genome shotgun (WGS) entry which is preliminary data.</text>
</comment>
<sequence>MENSLSKNTRIWQFEALRGFLCWWVVADHIRIFLPDTFPEVFIQAIWGGHAVNVFIILSGFVISLLLERETNWISFIKGRFFRLWPAFVVCILIASILPKYLNSNNPPLVFLSNLTMLHGIIPESLLPGISSSLLPPSWSISLEWQFYLVAPFLFIAIKSQKVWVILLLIACMAISRLTNLEHAFIFPSFLPLKLHYFFIGILSYVSWNKLKKTNINISIWIILLTALLVAAFTKNISLTIWTFALGSTLPGHLNHFATKYESTRIVKASCFLGKISYSTYLIHWPLLILFYSPFIQKEIRIFTNPYLTIAQYLIIVFLPIISASFIIYNWIEKPFNRYGKRRITRHD</sequence>